<name>A0A7X3JZG6_9BACL</name>
<evidence type="ECO:0000313" key="5">
    <source>
        <dbReference type="Proteomes" id="UP000490800"/>
    </source>
</evidence>
<evidence type="ECO:0000256" key="1">
    <source>
        <dbReference type="SAM" id="Coils"/>
    </source>
</evidence>
<feature type="compositionally biased region" description="Basic and acidic residues" evidence="2">
    <location>
        <begin position="71"/>
        <end position="126"/>
    </location>
</feature>
<feature type="coiled-coil region" evidence="1">
    <location>
        <begin position="175"/>
        <end position="202"/>
    </location>
</feature>
<feature type="region of interest" description="Disordered" evidence="2">
    <location>
        <begin position="50"/>
        <end position="140"/>
    </location>
</feature>
<keyword evidence="3" id="KW-1133">Transmembrane helix</keyword>
<keyword evidence="5" id="KW-1185">Reference proteome</keyword>
<reference evidence="4 5" key="1">
    <citation type="journal article" date="2019" name="Microorganisms">
        <title>Paenibacillus lutrae sp. nov., A Chitinolytic Species Isolated from A River Otter in Castril Natural Park, Granada, Spain.</title>
        <authorList>
            <person name="Rodriguez M."/>
            <person name="Reina J.C."/>
            <person name="Bejar V."/>
            <person name="Llamas I."/>
        </authorList>
    </citation>
    <scope>NUCLEOTIDE SEQUENCE [LARGE SCALE GENOMIC DNA]</scope>
    <source>
        <strain evidence="4 5">N10</strain>
    </source>
</reference>
<accession>A0A7X3JZG6</accession>
<protein>
    <submittedName>
        <fullName evidence="4">SpoIIIAH-like family protein</fullName>
    </submittedName>
</protein>
<dbReference type="Proteomes" id="UP000490800">
    <property type="component" value="Unassembled WGS sequence"/>
</dbReference>
<dbReference type="RefSeq" id="WP_157335610.1">
    <property type="nucleotide sequence ID" value="NZ_RHLK01000005.1"/>
</dbReference>
<proteinExistence type="predicted"/>
<dbReference type="OrthoDB" id="2604916at2"/>
<sequence length="259" mass="27815">MNAKRQTIWLVSMLSLMVVLSAYYLFTEDVDKMDLASNAPKTEEVKIDLSQVSPDQAAAMQTGKTTAADAKTGDKAADAAKTDPAKSADAKAADPKAADPKAADPKSAEKTPADKSAAAKDGKEEAAPVSADAKVLQQMQASSKSGRDYLTKLQLERNDQLAAQTEKLLTTITDNKQSAEAVSKAQQQLQQIEDTVTRVTNVEDVLSKDYPNAVLTQEGSKWKVTVQAEKLEKSQAVSIVETVMKELNVGPEVAVQYIK</sequence>
<keyword evidence="1" id="KW-0175">Coiled coil</keyword>
<organism evidence="4 5">
    <name type="scientific">Paenibacillus lutrae</name>
    <dbReference type="NCBI Taxonomy" id="2078573"/>
    <lineage>
        <taxon>Bacteria</taxon>
        <taxon>Bacillati</taxon>
        <taxon>Bacillota</taxon>
        <taxon>Bacilli</taxon>
        <taxon>Bacillales</taxon>
        <taxon>Paenibacillaceae</taxon>
        <taxon>Paenibacillus</taxon>
    </lineage>
</organism>
<gene>
    <name evidence="4" type="ORF">EDM21_11615</name>
</gene>
<keyword evidence="3" id="KW-0812">Transmembrane</keyword>
<dbReference type="EMBL" id="RHLK01000005">
    <property type="protein sequence ID" value="MVP00159.1"/>
    <property type="molecule type" value="Genomic_DNA"/>
</dbReference>
<feature type="transmembrane region" description="Helical" evidence="3">
    <location>
        <begin position="7"/>
        <end position="26"/>
    </location>
</feature>
<evidence type="ECO:0000256" key="3">
    <source>
        <dbReference type="SAM" id="Phobius"/>
    </source>
</evidence>
<dbReference type="InterPro" id="IPR024232">
    <property type="entry name" value="SpoIIIAH"/>
</dbReference>
<evidence type="ECO:0000313" key="4">
    <source>
        <dbReference type="EMBL" id="MVP00159.1"/>
    </source>
</evidence>
<keyword evidence="3" id="KW-0472">Membrane</keyword>
<comment type="caution">
    <text evidence="4">The sequence shown here is derived from an EMBL/GenBank/DDBJ whole genome shotgun (WGS) entry which is preliminary data.</text>
</comment>
<evidence type="ECO:0000256" key="2">
    <source>
        <dbReference type="SAM" id="MobiDB-lite"/>
    </source>
</evidence>
<dbReference type="Pfam" id="PF12685">
    <property type="entry name" value="SpoIIIAH"/>
    <property type="match status" value="1"/>
</dbReference>
<dbReference type="Gene3D" id="1.10.287.4300">
    <property type="entry name" value="Stage III sporulation protein AH-like"/>
    <property type="match status" value="1"/>
</dbReference>
<dbReference type="InterPro" id="IPR038503">
    <property type="entry name" value="SpoIIIAH_sf"/>
</dbReference>
<dbReference type="AlphaFoldDB" id="A0A7X3JZG6"/>